<evidence type="ECO:0000313" key="10">
    <source>
        <dbReference type="Proteomes" id="UP001177003"/>
    </source>
</evidence>
<evidence type="ECO:0000256" key="6">
    <source>
        <dbReference type="RuleBase" id="RU361120"/>
    </source>
</evidence>
<evidence type="ECO:0000256" key="4">
    <source>
        <dbReference type="ARBA" id="ARBA00023295"/>
    </source>
</evidence>
<evidence type="ECO:0000256" key="3">
    <source>
        <dbReference type="ARBA" id="ARBA00023157"/>
    </source>
</evidence>
<feature type="active site" description="Nucleophile" evidence="5">
    <location>
        <position position="109"/>
    </location>
</feature>
<evidence type="ECO:0000259" key="8">
    <source>
        <dbReference type="PROSITE" id="PS51762"/>
    </source>
</evidence>
<dbReference type="EC" id="2.4.1.207" evidence="6"/>
<dbReference type="Pfam" id="PF06955">
    <property type="entry name" value="XET_C"/>
    <property type="match status" value="1"/>
</dbReference>
<proteinExistence type="inferred from homology"/>
<sequence length="312" mass="35853">MLFSTYLPLVILCVITIFIIPSFSLNPSTISFIESFSPLFGYKNVKPSDDGKSVQISMNQWSTSGSGFVSRYAYNHGMFTASIKLPDNNYSAGVVVTFYAQNSDYYRDEIDFEFLGHIAGEEWVLQTNLYGNGSIHRGREERYTLPFDPSTDFHDYGILWNTDWVVFFVDDLAIREVPNVEGMGGDFPSKPMYMYGTIWDGSDWATHKGEYRVDFQQGPFVTGYTKFNIDGCQIDASQSLQTECRRYDMTPDGISENERRRMHEYRAQYMTYSYCYDTDRYPTSLPECEVIGQDMQPIAPPIMVSGASRRFR</sequence>
<feature type="domain" description="GH16" evidence="8">
    <location>
        <begin position="21"/>
        <end position="224"/>
    </location>
</feature>
<dbReference type="GO" id="GO:0010411">
    <property type="term" value="P:xyloglucan metabolic process"/>
    <property type="evidence" value="ECO:0007669"/>
    <property type="project" value="InterPro"/>
</dbReference>
<organism evidence="9 10">
    <name type="scientific">Lactuca saligna</name>
    <name type="common">Willowleaf lettuce</name>
    <dbReference type="NCBI Taxonomy" id="75948"/>
    <lineage>
        <taxon>Eukaryota</taxon>
        <taxon>Viridiplantae</taxon>
        <taxon>Streptophyta</taxon>
        <taxon>Embryophyta</taxon>
        <taxon>Tracheophyta</taxon>
        <taxon>Spermatophyta</taxon>
        <taxon>Magnoliopsida</taxon>
        <taxon>eudicotyledons</taxon>
        <taxon>Gunneridae</taxon>
        <taxon>Pentapetalae</taxon>
        <taxon>asterids</taxon>
        <taxon>campanulids</taxon>
        <taxon>Asterales</taxon>
        <taxon>Asteraceae</taxon>
        <taxon>Cichorioideae</taxon>
        <taxon>Cichorieae</taxon>
        <taxon>Lactucinae</taxon>
        <taxon>Lactuca</taxon>
    </lineage>
</organism>
<keyword evidence="6" id="KW-0052">Apoplast</keyword>
<reference evidence="9" key="1">
    <citation type="submission" date="2023-04" db="EMBL/GenBank/DDBJ databases">
        <authorList>
            <person name="Vijverberg K."/>
            <person name="Xiong W."/>
            <person name="Schranz E."/>
        </authorList>
    </citation>
    <scope>NUCLEOTIDE SEQUENCE</scope>
</reference>
<dbReference type="InterPro" id="IPR013320">
    <property type="entry name" value="ConA-like_dom_sf"/>
</dbReference>
<dbReference type="PANTHER" id="PTHR31062">
    <property type="entry name" value="XYLOGLUCAN ENDOTRANSGLUCOSYLASE/HYDROLASE PROTEIN 8-RELATED"/>
    <property type="match status" value="1"/>
</dbReference>
<evidence type="ECO:0000256" key="5">
    <source>
        <dbReference type="PIRSR" id="PIRSR005604-1"/>
    </source>
</evidence>
<protein>
    <recommendedName>
        <fullName evidence="6">Xyloglucan endotransglucosylase/hydrolase</fullName>
        <ecNumber evidence="6">2.4.1.207</ecNumber>
    </recommendedName>
</protein>
<feature type="active site" description="Proton donor" evidence="5">
    <location>
        <position position="113"/>
    </location>
</feature>
<dbReference type="InterPro" id="IPR016455">
    <property type="entry name" value="XTH"/>
</dbReference>
<evidence type="ECO:0000256" key="7">
    <source>
        <dbReference type="SAM" id="Phobius"/>
    </source>
</evidence>
<dbReference type="GO" id="GO:0004553">
    <property type="term" value="F:hydrolase activity, hydrolyzing O-glycosyl compounds"/>
    <property type="evidence" value="ECO:0007669"/>
    <property type="project" value="InterPro"/>
</dbReference>
<name>A0AA36E1X9_LACSI</name>
<dbReference type="AlphaFoldDB" id="A0AA36E1X9"/>
<keyword evidence="2 6" id="KW-0378">Hydrolase</keyword>
<keyword evidence="6" id="KW-0964">Secreted</keyword>
<dbReference type="GO" id="GO:0071555">
    <property type="term" value="P:cell wall organization"/>
    <property type="evidence" value="ECO:0007669"/>
    <property type="project" value="UniProtKB-KW"/>
</dbReference>
<comment type="function">
    <text evidence="6">Catalyzes xyloglucan endohydrolysis (XEH) and/or endotransglycosylation (XET). Cleaves and religates xyloglucan polymers, an essential constituent of the primary cell wall, and thereby participates in cell wall construction of growing tissues.</text>
</comment>
<feature type="transmembrane region" description="Helical" evidence="7">
    <location>
        <begin position="6"/>
        <end position="25"/>
    </location>
</feature>
<dbReference type="Gene3D" id="2.60.120.200">
    <property type="match status" value="1"/>
</dbReference>
<dbReference type="PIRSF" id="PIRSF005604">
    <property type="entry name" value="XET"/>
    <property type="match status" value="1"/>
</dbReference>
<comment type="similarity">
    <text evidence="6">Belongs to the glycosyl hydrolase 16 family.</text>
</comment>
<keyword evidence="10" id="KW-1185">Reference proteome</keyword>
<keyword evidence="6" id="KW-0134">Cell wall</keyword>
<evidence type="ECO:0000256" key="2">
    <source>
        <dbReference type="ARBA" id="ARBA00022801"/>
    </source>
</evidence>
<keyword evidence="7" id="KW-0472">Membrane</keyword>
<comment type="subcellular location">
    <subcellularLocation>
        <location evidence="6">Secreted</location>
        <location evidence="6">Cell wall</location>
    </subcellularLocation>
    <subcellularLocation>
        <location evidence="6">Secreted</location>
        <location evidence="6">Extracellular space</location>
        <location evidence="6">Apoplast</location>
    </subcellularLocation>
</comment>
<dbReference type="GO" id="GO:0016762">
    <property type="term" value="F:xyloglucan:xyloglucosyl transferase activity"/>
    <property type="evidence" value="ECO:0007669"/>
    <property type="project" value="UniProtKB-EC"/>
</dbReference>
<keyword evidence="3" id="KW-1015">Disulfide bond</keyword>
<dbReference type="GO" id="GO:0048046">
    <property type="term" value="C:apoplast"/>
    <property type="evidence" value="ECO:0007669"/>
    <property type="project" value="UniProtKB-SubCell"/>
</dbReference>
<accession>A0AA36E1X9</accession>
<evidence type="ECO:0000256" key="1">
    <source>
        <dbReference type="ARBA" id="ARBA00022679"/>
    </source>
</evidence>
<gene>
    <name evidence="9" type="ORF">LSALG_LOCUS18854</name>
</gene>
<keyword evidence="6" id="KW-0961">Cell wall biogenesis/degradation</keyword>
<dbReference type="InterPro" id="IPR044791">
    <property type="entry name" value="Beta-glucanase/XTH"/>
</dbReference>
<keyword evidence="7" id="KW-0812">Transmembrane</keyword>
<dbReference type="InterPro" id="IPR010713">
    <property type="entry name" value="XET_C"/>
</dbReference>
<keyword evidence="4 6" id="KW-0326">Glycosidase</keyword>
<dbReference type="GO" id="GO:0042546">
    <property type="term" value="P:cell wall biogenesis"/>
    <property type="evidence" value="ECO:0007669"/>
    <property type="project" value="InterPro"/>
</dbReference>
<dbReference type="Pfam" id="PF00722">
    <property type="entry name" value="Glyco_hydro_16"/>
    <property type="match status" value="1"/>
</dbReference>
<keyword evidence="7" id="KW-1133">Transmembrane helix</keyword>
<comment type="PTM">
    <text evidence="6">Contains at least one intrachain disulfide bond essential for its enzymatic activity.</text>
</comment>
<dbReference type="InterPro" id="IPR000757">
    <property type="entry name" value="Beta-glucanase-like"/>
</dbReference>
<keyword evidence="1 6" id="KW-0808">Transferase</keyword>
<dbReference type="Proteomes" id="UP001177003">
    <property type="component" value="Chromosome 4"/>
</dbReference>
<evidence type="ECO:0000313" key="9">
    <source>
        <dbReference type="EMBL" id="CAI9279025.1"/>
    </source>
</evidence>
<dbReference type="EMBL" id="OX465080">
    <property type="protein sequence ID" value="CAI9279025.1"/>
    <property type="molecule type" value="Genomic_DNA"/>
</dbReference>
<dbReference type="PROSITE" id="PS51762">
    <property type="entry name" value="GH16_2"/>
    <property type="match status" value="1"/>
</dbReference>
<dbReference type="SUPFAM" id="SSF49899">
    <property type="entry name" value="Concanavalin A-like lectins/glucanases"/>
    <property type="match status" value="1"/>
</dbReference>